<dbReference type="InterPro" id="IPR017557">
    <property type="entry name" value="Holo-ACP_synthase"/>
</dbReference>
<keyword evidence="1" id="KW-0808">Transferase</keyword>
<dbReference type="Pfam" id="PF10620">
    <property type="entry name" value="MdcG"/>
    <property type="match status" value="1"/>
</dbReference>
<dbReference type="EMBL" id="JAUHLN010000005">
    <property type="protein sequence ID" value="MDN4075347.1"/>
    <property type="molecule type" value="Genomic_DNA"/>
</dbReference>
<dbReference type="Proteomes" id="UP001168694">
    <property type="component" value="Unassembled WGS sequence"/>
</dbReference>
<evidence type="ECO:0000256" key="1">
    <source>
        <dbReference type="ARBA" id="ARBA00022679"/>
    </source>
</evidence>
<dbReference type="NCBIfam" id="NF002332">
    <property type="entry name" value="PRK01293.1"/>
    <property type="match status" value="1"/>
</dbReference>
<accession>A0ABT8EBP3</accession>
<evidence type="ECO:0000256" key="2">
    <source>
        <dbReference type="ARBA" id="ARBA00022695"/>
    </source>
</evidence>
<dbReference type="Pfam" id="PF20866">
    <property type="entry name" value="MdcG_N"/>
    <property type="match status" value="1"/>
</dbReference>
<comment type="caution">
    <text evidence="5">The sequence shown here is derived from an EMBL/GenBank/DDBJ whole genome shotgun (WGS) entry which is preliminary data.</text>
</comment>
<evidence type="ECO:0000259" key="3">
    <source>
        <dbReference type="Pfam" id="PF10620"/>
    </source>
</evidence>
<organism evidence="5 6">
    <name type="scientific">Fictibacillus terranigra</name>
    <dbReference type="NCBI Taxonomy" id="3058424"/>
    <lineage>
        <taxon>Bacteria</taxon>
        <taxon>Bacillati</taxon>
        <taxon>Bacillota</taxon>
        <taxon>Bacilli</taxon>
        <taxon>Bacillales</taxon>
        <taxon>Fictibacillaceae</taxon>
        <taxon>Fictibacillus</taxon>
    </lineage>
</organism>
<keyword evidence="6" id="KW-1185">Reference proteome</keyword>
<protein>
    <submittedName>
        <fullName evidence="5">Malonate decarboxylase holo-ACP synthase</fullName>
    </submittedName>
</protein>
<dbReference type="InterPro" id="IPR049180">
    <property type="entry name" value="MdcG_C"/>
</dbReference>
<dbReference type="InterPro" id="IPR048903">
    <property type="entry name" value="MdcG_N"/>
</dbReference>
<proteinExistence type="predicted"/>
<gene>
    <name evidence="5" type="ORF">QYF49_20505</name>
</gene>
<dbReference type="NCBIfam" id="TIGR03135">
    <property type="entry name" value="malonate_mdcG"/>
    <property type="match status" value="1"/>
</dbReference>
<sequence>MEFHPHDLLKLKGEEDLICDSPLQDWVKESLSRAPFVVVRRAPLMKKLVPVGVRGESRSERFAAFIPYDKILETITPEQLVEKTSWEQNERFHFIDALQSLPHVSKTLSRFSENWGPTGSVGFELASNVYTAKPTSDLDLVVRTPSLLPMELAVDLKTQISKVKVRVDVQLETPNGAIALDEYSNGKSPVLLRTENGPQLVKIQEIWNT</sequence>
<feature type="domain" description="Phosphoribosyl-dephospho-CoA transferase MdcG C-terminal" evidence="3">
    <location>
        <begin position="96"/>
        <end position="202"/>
    </location>
</feature>
<keyword evidence="2" id="KW-0548">Nucleotidyltransferase</keyword>
<evidence type="ECO:0000313" key="6">
    <source>
        <dbReference type="Proteomes" id="UP001168694"/>
    </source>
</evidence>
<name>A0ABT8EBP3_9BACL</name>
<evidence type="ECO:0000313" key="5">
    <source>
        <dbReference type="EMBL" id="MDN4075347.1"/>
    </source>
</evidence>
<reference evidence="5" key="1">
    <citation type="submission" date="2023-06" db="EMBL/GenBank/DDBJ databases">
        <title>Draft Genome Sequences of Representative Paenibacillus Polymyxa, Bacillus cereus, Fictibacillus sp., and Brevibacillus agri Strains Isolated from Amazonian Dark Earth.</title>
        <authorList>
            <person name="Pellegrinetti T.A."/>
            <person name="Cunha I.C.M."/>
            <person name="Chaves M.G."/>
            <person name="Freitas A.S."/>
            <person name="Silva A.V.R."/>
            <person name="Tsai S.M."/>
            <person name="Mendes L.W."/>
        </authorList>
    </citation>
    <scope>NUCLEOTIDE SEQUENCE</scope>
    <source>
        <strain evidence="5">CENA-BCM004</strain>
    </source>
</reference>
<dbReference type="RefSeq" id="WP_290401461.1">
    <property type="nucleotide sequence ID" value="NZ_JAUHLN010000005.1"/>
</dbReference>
<feature type="domain" description="Phosphoribosyl-dephospho-CoA transferase MdcG N-terminal" evidence="4">
    <location>
        <begin position="4"/>
        <end position="77"/>
    </location>
</feature>
<evidence type="ECO:0000259" key="4">
    <source>
        <dbReference type="Pfam" id="PF20866"/>
    </source>
</evidence>